<feature type="transmembrane region" description="Helical" evidence="7">
    <location>
        <begin position="208"/>
        <end position="228"/>
    </location>
</feature>
<dbReference type="PROSITE" id="PS50928">
    <property type="entry name" value="ABC_TM1"/>
    <property type="match status" value="1"/>
</dbReference>
<dbReference type="GO" id="GO:0055085">
    <property type="term" value="P:transmembrane transport"/>
    <property type="evidence" value="ECO:0007669"/>
    <property type="project" value="InterPro"/>
</dbReference>
<keyword evidence="11" id="KW-1185">Reference proteome</keyword>
<comment type="caution">
    <text evidence="10">The sequence shown here is derived from an EMBL/GenBank/DDBJ whole genome shotgun (WGS) entry which is preliminary data.</text>
</comment>
<evidence type="ECO:0000256" key="8">
    <source>
        <dbReference type="SAM" id="MobiDB-lite"/>
    </source>
</evidence>
<gene>
    <name evidence="10" type="ORF">F7O44_01995</name>
</gene>
<reference evidence="10 11" key="1">
    <citation type="submission" date="2019-11" db="EMBL/GenBank/DDBJ databases">
        <authorList>
            <person name="Li X.-J."/>
            <person name="Feng X.-M."/>
        </authorList>
    </citation>
    <scope>NUCLEOTIDE SEQUENCE [LARGE SCALE GENOMIC DNA]</scope>
    <source>
        <strain evidence="10 11">XMNu-373</strain>
    </source>
</reference>
<keyword evidence="4 7" id="KW-0812">Transmembrane</keyword>
<feature type="compositionally biased region" description="Basic and acidic residues" evidence="8">
    <location>
        <begin position="1"/>
        <end position="10"/>
    </location>
</feature>
<keyword evidence="5 7" id="KW-1133">Transmembrane helix</keyword>
<feature type="transmembrane region" description="Helical" evidence="7">
    <location>
        <begin position="396"/>
        <end position="418"/>
    </location>
</feature>
<dbReference type="AlphaFoldDB" id="A0A7K3LXS8"/>
<feature type="transmembrane region" description="Helical" evidence="7">
    <location>
        <begin position="293"/>
        <end position="314"/>
    </location>
</feature>
<dbReference type="Pfam" id="PF00528">
    <property type="entry name" value="BPD_transp_1"/>
    <property type="match status" value="1"/>
</dbReference>
<dbReference type="Pfam" id="PF19300">
    <property type="entry name" value="BPD_transp_1_N"/>
    <property type="match status" value="1"/>
</dbReference>
<protein>
    <submittedName>
        <fullName evidence="10">ABC transporter permease subunit</fullName>
    </submittedName>
</protein>
<accession>A0A7K3LXS8</accession>
<evidence type="ECO:0000313" key="10">
    <source>
        <dbReference type="EMBL" id="NDL55836.1"/>
    </source>
</evidence>
<dbReference type="PANTHER" id="PTHR43376:SF1">
    <property type="entry name" value="OLIGOPEPTIDE TRANSPORT SYSTEM PERMEASE PROTEIN"/>
    <property type="match status" value="1"/>
</dbReference>
<dbReference type="InterPro" id="IPR035906">
    <property type="entry name" value="MetI-like_sf"/>
</dbReference>
<keyword evidence="2 7" id="KW-0813">Transport</keyword>
<dbReference type="PANTHER" id="PTHR43376">
    <property type="entry name" value="OLIGOPEPTIDE TRANSPORT SYSTEM PERMEASE PROTEIN"/>
    <property type="match status" value="1"/>
</dbReference>
<feature type="transmembrane region" description="Helical" evidence="7">
    <location>
        <begin position="352"/>
        <end position="376"/>
    </location>
</feature>
<name>A0A7K3LXS8_9ACTN</name>
<organism evidence="10 11">
    <name type="scientific">Phytoactinopolyspora mesophila</name>
    <dbReference type="NCBI Taxonomy" id="2650750"/>
    <lineage>
        <taxon>Bacteria</taxon>
        <taxon>Bacillati</taxon>
        <taxon>Actinomycetota</taxon>
        <taxon>Actinomycetes</taxon>
        <taxon>Jiangellales</taxon>
        <taxon>Jiangellaceae</taxon>
        <taxon>Phytoactinopolyspora</taxon>
    </lineage>
</organism>
<evidence type="ECO:0000256" key="2">
    <source>
        <dbReference type="ARBA" id="ARBA00022448"/>
    </source>
</evidence>
<feature type="transmembrane region" description="Helical" evidence="7">
    <location>
        <begin position="109"/>
        <end position="130"/>
    </location>
</feature>
<keyword evidence="6 7" id="KW-0472">Membrane</keyword>
<dbReference type="Proteomes" id="UP000460435">
    <property type="component" value="Unassembled WGS sequence"/>
</dbReference>
<keyword evidence="3" id="KW-1003">Cell membrane</keyword>
<dbReference type="InterPro" id="IPR045621">
    <property type="entry name" value="BPD_transp_1_N"/>
</dbReference>
<dbReference type="Gene3D" id="1.10.3720.10">
    <property type="entry name" value="MetI-like"/>
    <property type="match status" value="1"/>
</dbReference>
<feature type="transmembrane region" description="Helical" evidence="7">
    <location>
        <begin position="240"/>
        <end position="273"/>
    </location>
</feature>
<evidence type="ECO:0000256" key="6">
    <source>
        <dbReference type="ARBA" id="ARBA00023136"/>
    </source>
</evidence>
<evidence type="ECO:0000256" key="4">
    <source>
        <dbReference type="ARBA" id="ARBA00022692"/>
    </source>
</evidence>
<evidence type="ECO:0000256" key="5">
    <source>
        <dbReference type="ARBA" id="ARBA00022989"/>
    </source>
</evidence>
<comment type="subcellular location">
    <subcellularLocation>
        <location evidence="1 7">Cell membrane</location>
        <topology evidence="1 7">Multi-pass membrane protein</topology>
    </subcellularLocation>
</comment>
<feature type="region of interest" description="Disordered" evidence="8">
    <location>
        <begin position="1"/>
        <end position="105"/>
    </location>
</feature>
<sequence>MTTADPRRGGEPLQAAAGGLIGDPAEEARRSRGAGSLQAAADEGGPRRPREMESLRAAAGASDEEAPRSRGGESLHGVVGISERGTSESAGQGETPLPGPRAGGTNRRVVTVSLGYLVTLLVLLVLNFALPRAMPGDPLSAQLAAGSPSYIHDPELQQAVRDFYGLDEPLTGQFRTYITGVATGDLGVSVRYQRPVSDMLVERLPRTVLLVGTALVLGTAAGVAAGAVAGWRRGGRFDSVALAVVTVVRSVPVFFLASAACYVLAVQLGWFPVSGSGTRFAAFGPAERVVDVLWHLALPASVLVVYHAAAQFLVMRAGMVTQLGADHLLTARAKGLPERVVRRRHAARNAMLPVIGLLGVQAGVAITGAVLVETVFRYDGIGSLLVDAISHRDYPLIQGCFLLLTCLVLVASFVADLVTARIDPRTAQ</sequence>
<dbReference type="GO" id="GO:0005886">
    <property type="term" value="C:plasma membrane"/>
    <property type="evidence" value="ECO:0007669"/>
    <property type="project" value="UniProtKB-SubCell"/>
</dbReference>
<evidence type="ECO:0000256" key="1">
    <source>
        <dbReference type="ARBA" id="ARBA00004651"/>
    </source>
</evidence>
<dbReference type="SUPFAM" id="SSF161098">
    <property type="entry name" value="MetI-like"/>
    <property type="match status" value="1"/>
</dbReference>
<comment type="similarity">
    <text evidence="7">Belongs to the binding-protein-dependent transport system permease family.</text>
</comment>
<feature type="domain" description="ABC transmembrane type-1" evidence="9">
    <location>
        <begin position="204"/>
        <end position="415"/>
    </location>
</feature>
<evidence type="ECO:0000256" key="7">
    <source>
        <dbReference type="RuleBase" id="RU363032"/>
    </source>
</evidence>
<dbReference type="CDD" id="cd06261">
    <property type="entry name" value="TM_PBP2"/>
    <property type="match status" value="1"/>
</dbReference>
<feature type="compositionally biased region" description="Basic and acidic residues" evidence="8">
    <location>
        <begin position="44"/>
        <end position="54"/>
    </location>
</feature>
<proteinExistence type="inferred from homology"/>
<evidence type="ECO:0000259" key="9">
    <source>
        <dbReference type="PROSITE" id="PS50928"/>
    </source>
</evidence>
<dbReference type="EMBL" id="WLZY01000001">
    <property type="protein sequence ID" value="NDL55836.1"/>
    <property type="molecule type" value="Genomic_DNA"/>
</dbReference>
<evidence type="ECO:0000313" key="11">
    <source>
        <dbReference type="Proteomes" id="UP000460435"/>
    </source>
</evidence>
<evidence type="ECO:0000256" key="3">
    <source>
        <dbReference type="ARBA" id="ARBA00022475"/>
    </source>
</evidence>
<dbReference type="InterPro" id="IPR000515">
    <property type="entry name" value="MetI-like"/>
</dbReference>